<dbReference type="Proteomes" id="UP000018680">
    <property type="component" value="Chromosome"/>
</dbReference>
<evidence type="ECO:0000256" key="7">
    <source>
        <dbReference type="HAMAP-Rule" id="MF_00362"/>
    </source>
</evidence>
<dbReference type="GO" id="GO:0015934">
    <property type="term" value="C:large ribosomal subunit"/>
    <property type="evidence" value="ECO:0007669"/>
    <property type="project" value="InterPro"/>
</dbReference>
<gene>
    <name evidence="7" type="primary">rplJ</name>
    <name evidence="9" type="ORF">L21SP2_2706</name>
</gene>
<dbReference type="HAMAP" id="MF_00362">
    <property type="entry name" value="Ribosomal_uL10"/>
    <property type="match status" value="1"/>
</dbReference>
<accession>V5WJZ6</accession>
<feature type="coiled-coil region" evidence="8">
    <location>
        <begin position="1"/>
        <end position="62"/>
    </location>
</feature>
<evidence type="ECO:0000313" key="9">
    <source>
        <dbReference type="EMBL" id="AHC16058.1"/>
    </source>
</evidence>
<dbReference type="PANTHER" id="PTHR11560">
    <property type="entry name" value="39S RIBOSOMAL PROTEIN L10, MITOCHONDRIAL"/>
    <property type="match status" value="1"/>
</dbReference>
<evidence type="ECO:0000256" key="6">
    <source>
        <dbReference type="ARBA" id="ARBA00035202"/>
    </source>
</evidence>
<comment type="subunit">
    <text evidence="7">Part of the ribosomal stalk of the 50S ribosomal subunit. The N-terminus interacts with L11 and the large rRNA to form the base of the stalk. The C-terminus forms an elongated spine to which L12 dimers bind in a sequential fashion forming a multimeric L10(L12)X complex.</text>
</comment>
<dbReference type="EMBL" id="CP006939">
    <property type="protein sequence ID" value="AHC16058.1"/>
    <property type="molecule type" value="Genomic_DNA"/>
</dbReference>
<protein>
    <recommendedName>
        <fullName evidence="6 7">Large ribosomal subunit protein uL10</fullName>
    </recommendedName>
</protein>
<keyword evidence="8" id="KW-0175">Coiled coil</keyword>
<dbReference type="STRING" id="1307761.L21SP2_2706"/>
<keyword evidence="3 7" id="KW-0699">rRNA-binding</keyword>
<evidence type="ECO:0000256" key="3">
    <source>
        <dbReference type="ARBA" id="ARBA00022730"/>
    </source>
</evidence>
<evidence type="ECO:0000256" key="2">
    <source>
        <dbReference type="ARBA" id="ARBA00008889"/>
    </source>
</evidence>
<dbReference type="HOGENOM" id="CLU_092227_1_2_12"/>
<dbReference type="NCBIfam" id="NF000955">
    <property type="entry name" value="PRK00099.1-1"/>
    <property type="match status" value="1"/>
</dbReference>
<dbReference type="AlphaFoldDB" id="V5WJZ6"/>
<keyword evidence="10" id="KW-1185">Reference proteome</keyword>
<comment type="similarity">
    <text evidence="2 7">Belongs to the universal ribosomal protein uL10 family.</text>
</comment>
<evidence type="ECO:0000256" key="8">
    <source>
        <dbReference type="SAM" id="Coils"/>
    </source>
</evidence>
<dbReference type="Gene3D" id="6.10.250.290">
    <property type="match status" value="1"/>
</dbReference>
<dbReference type="InterPro" id="IPR002363">
    <property type="entry name" value="Ribosomal_uL10_CS_bac"/>
</dbReference>
<dbReference type="CDD" id="cd05797">
    <property type="entry name" value="Ribosomal_L10"/>
    <property type="match status" value="1"/>
</dbReference>
<evidence type="ECO:0000256" key="4">
    <source>
        <dbReference type="ARBA" id="ARBA00022980"/>
    </source>
</evidence>
<dbReference type="GO" id="GO:0003735">
    <property type="term" value="F:structural constituent of ribosome"/>
    <property type="evidence" value="ECO:0007669"/>
    <property type="project" value="InterPro"/>
</dbReference>
<dbReference type="Pfam" id="PF00466">
    <property type="entry name" value="Ribosomal_L10"/>
    <property type="match status" value="1"/>
</dbReference>
<dbReference type="OrthoDB" id="9808307at2"/>
<reference evidence="9 10" key="1">
    <citation type="journal article" date="2015" name="Stand. Genomic Sci.">
        <title>Complete genome sequence and description of Salinispira pacifica gen. nov., sp. nov., a novel spirochaete isolated form a hypersaline microbial mat.</title>
        <authorList>
            <person name="Ben Hania W."/>
            <person name="Joseph M."/>
            <person name="Schumann P."/>
            <person name="Bunk B."/>
            <person name="Fiebig A."/>
            <person name="Sproer C."/>
            <person name="Klenk H.P."/>
            <person name="Fardeau M.L."/>
            <person name="Spring S."/>
        </authorList>
    </citation>
    <scope>NUCLEOTIDE SEQUENCE [LARGE SCALE GENOMIC DNA]</scope>
    <source>
        <strain evidence="9 10">L21-RPul-D2</strain>
    </source>
</reference>
<dbReference type="KEGG" id="slr:L21SP2_2706"/>
<keyword evidence="5 7" id="KW-0687">Ribonucleoprotein</keyword>
<organism evidence="9 10">
    <name type="scientific">Salinispira pacifica</name>
    <dbReference type="NCBI Taxonomy" id="1307761"/>
    <lineage>
        <taxon>Bacteria</taxon>
        <taxon>Pseudomonadati</taxon>
        <taxon>Spirochaetota</taxon>
        <taxon>Spirochaetia</taxon>
        <taxon>Spirochaetales</taxon>
        <taxon>Spirochaetaceae</taxon>
        <taxon>Salinispira</taxon>
    </lineage>
</organism>
<keyword evidence="4 7" id="KW-0689">Ribosomal protein</keyword>
<proteinExistence type="inferred from homology"/>
<dbReference type="GO" id="GO:0006412">
    <property type="term" value="P:translation"/>
    <property type="evidence" value="ECO:0007669"/>
    <property type="project" value="UniProtKB-UniRule"/>
</dbReference>
<dbReference type="InterPro" id="IPR022973">
    <property type="entry name" value="Ribosomal_uL10_bac"/>
</dbReference>
<dbReference type="GO" id="GO:0070180">
    <property type="term" value="F:large ribosomal subunit rRNA binding"/>
    <property type="evidence" value="ECO:0007669"/>
    <property type="project" value="UniProtKB-UniRule"/>
</dbReference>
<dbReference type="SUPFAM" id="SSF160369">
    <property type="entry name" value="Ribosomal protein L10-like"/>
    <property type="match status" value="1"/>
</dbReference>
<dbReference type="InterPro" id="IPR001790">
    <property type="entry name" value="Ribosomal_uL10"/>
</dbReference>
<keyword evidence="7" id="KW-0694">RNA-binding</keyword>
<dbReference type="PROSITE" id="PS01109">
    <property type="entry name" value="RIBOSOMAL_L10"/>
    <property type="match status" value="1"/>
</dbReference>
<dbReference type="InterPro" id="IPR047865">
    <property type="entry name" value="Ribosomal_uL10_bac_type"/>
</dbReference>
<dbReference type="InterPro" id="IPR043141">
    <property type="entry name" value="Ribosomal_uL10-like_sf"/>
</dbReference>
<evidence type="ECO:0000313" key="10">
    <source>
        <dbReference type="Proteomes" id="UP000018680"/>
    </source>
</evidence>
<dbReference type="eggNOG" id="COG0244">
    <property type="taxonomic scope" value="Bacteria"/>
</dbReference>
<dbReference type="RefSeq" id="WP_024268956.1">
    <property type="nucleotide sequence ID" value="NC_023035.1"/>
</dbReference>
<dbReference type="Gene3D" id="3.30.70.1730">
    <property type="match status" value="1"/>
</dbReference>
<evidence type="ECO:0000256" key="1">
    <source>
        <dbReference type="ARBA" id="ARBA00002633"/>
    </source>
</evidence>
<dbReference type="PATRIC" id="fig|1307761.3.peg.2696"/>
<evidence type="ECO:0000256" key="5">
    <source>
        <dbReference type="ARBA" id="ARBA00023274"/>
    </source>
</evidence>
<sequence length="178" mass="19706">MAEYVTRVNNAKKEAVQALKDSFSGVNDYIFTDYRGLSVEQITELRTKLRELDAEYHVIKNNFAKLALKDMEMPVVDDYLVGPTAVALTHDESGPVAKELLKLAKDWPLEVKGGIVNGNVFDATQVIEYSKLPTRIELIAMLMGTMNAPVQNFVYGLNGIATKLVRTLQAVADQKAGE</sequence>
<comment type="function">
    <text evidence="1 7">Forms part of the ribosomal stalk, playing a central role in the interaction of the ribosome with GTP-bound translation factors.</text>
</comment>
<name>V5WJZ6_9SPIO</name>